<gene>
    <name evidence="2" type="ORF">WQ53_16095</name>
</gene>
<accession>A0A0E3UPI3</accession>
<reference evidence="2 3" key="1">
    <citation type="journal article" date="2015" name="Genome Announc.">
        <title>Complete Genome Sequence of Pseudoxanthomonas suwonensis Strain J1, a Cellulose-Degrading Bacterium Isolated from Leaf- and Wood-Enriched Soil.</title>
        <authorList>
            <person name="Hou L."/>
            <person name="Jiang J."/>
            <person name="Xu Z."/>
            <person name="Zhou Y."/>
            <person name="Leung F.C."/>
        </authorList>
    </citation>
    <scope>NUCLEOTIDE SEQUENCE [LARGE SCALE GENOMIC DNA]</scope>
    <source>
        <strain evidence="2 3">J1</strain>
    </source>
</reference>
<organism evidence="2 3">
    <name type="scientific">Pseudoxanthomonas suwonensis</name>
    <dbReference type="NCBI Taxonomy" id="314722"/>
    <lineage>
        <taxon>Bacteria</taxon>
        <taxon>Pseudomonadati</taxon>
        <taxon>Pseudomonadota</taxon>
        <taxon>Gammaproteobacteria</taxon>
        <taxon>Lysobacterales</taxon>
        <taxon>Lysobacteraceae</taxon>
        <taxon>Pseudoxanthomonas</taxon>
    </lineage>
</organism>
<sequence length="304" mass="33261">MFAQCVNNDITFISKSGFDEVLVVRSFSGSDPIAGHLEAALSGRMRGDASSVPRVRFQDVANADEFVETVSSYKGAMLIFDGHGSRDSQTGVGSIVVGGQPLDIWTLRDRLSLPPIVLLSACDTYPIDGSHGSSAIGMLALGARTVLGTLLPVHSVRSSAFLSRLLFRLSEFLPIVMARFPHGVNWRYLMSGMLRMVYASELGHSYGASVGMGWPSLSEALIQANIDINQRDPRWLERLQKRLATASGSSLSRVQAHREKYAWLTDSMNYVQLGRPELIHVVDQSPAEVWKANSELTLDGVHDL</sequence>
<feature type="domain" description="CHAT" evidence="1">
    <location>
        <begin position="51"/>
        <end position="166"/>
    </location>
</feature>
<dbReference type="EMBL" id="CP011144">
    <property type="protein sequence ID" value="AKC88061.1"/>
    <property type="molecule type" value="Genomic_DNA"/>
</dbReference>
<dbReference type="Pfam" id="PF12770">
    <property type="entry name" value="CHAT"/>
    <property type="match status" value="1"/>
</dbReference>
<evidence type="ECO:0000313" key="3">
    <source>
        <dbReference type="Proteomes" id="UP000033067"/>
    </source>
</evidence>
<dbReference type="AlphaFoldDB" id="A0A0E3UPI3"/>
<dbReference type="InterPro" id="IPR024983">
    <property type="entry name" value="CHAT_dom"/>
</dbReference>
<dbReference type="KEGG" id="psuw:WQ53_16095"/>
<keyword evidence="3" id="KW-1185">Reference proteome</keyword>
<name>A0A0E3UPI3_9GAMM</name>
<protein>
    <recommendedName>
        <fullName evidence="1">CHAT domain-containing protein</fullName>
    </recommendedName>
</protein>
<evidence type="ECO:0000259" key="1">
    <source>
        <dbReference type="Pfam" id="PF12770"/>
    </source>
</evidence>
<dbReference type="PATRIC" id="fig|314722.6.peg.3489"/>
<evidence type="ECO:0000313" key="2">
    <source>
        <dbReference type="EMBL" id="AKC88061.1"/>
    </source>
</evidence>
<proteinExistence type="predicted"/>
<dbReference type="Proteomes" id="UP000033067">
    <property type="component" value="Chromosome"/>
</dbReference>